<evidence type="ECO:0000313" key="13">
    <source>
        <dbReference type="Proteomes" id="UP000001175"/>
    </source>
</evidence>
<evidence type="ECO:0000256" key="6">
    <source>
        <dbReference type="ARBA" id="ARBA00022692"/>
    </source>
</evidence>
<accession>A0A0H3K212</accession>
<evidence type="ECO:0000256" key="1">
    <source>
        <dbReference type="ARBA" id="ARBA00000085"/>
    </source>
</evidence>
<dbReference type="PROSITE" id="PS50109">
    <property type="entry name" value="HIS_KIN"/>
    <property type="match status" value="1"/>
</dbReference>
<dbReference type="InterPro" id="IPR036097">
    <property type="entry name" value="HisK_dim/P_sf"/>
</dbReference>
<organism evidence="12 13">
    <name type="scientific">Synechococcus sp. (strain ATCC 27144 / PCC 6301 / SAUG 1402/1)</name>
    <name type="common">Anacystis nidulans</name>
    <dbReference type="NCBI Taxonomy" id="269084"/>
    <lineage>
        <taxon>Bacteria</taxon>
        <taxon>Bacillati</taxon>
        <taxon>Cyanobacteriota</taxon>
        <taxon>Cyanophyceae</taxon>
        <taxon>Synechococcales</taxon>
        <taxon>Synechococcaceae</taxon>
        <taxon>Synechococcus</taxon>
    </lineage>
</organism>
<evidence type="ECO:0000256" key="3">
    <source>
        <dbReference type="ARBA" id="ARBA00012438"/>
    </source>
</evidence>
<feature type="domain" description="Histidine kinase" evidence="11">
    <location>
        <begin position="167"/>
        <end position="403"/>
    </location>
</feature>
<dbReference type="Proteomes" id="UP000001175">
    <property type="component" value="Chromosome"/>
</dbReference>
<dbReference type="PANTHER" id="PTHR45436:SF5">
    <property type="entry name" value="SENSOR HISTIDINE KINASE TRCS"/>
    <property type="match status" value="1"/>
</dbReference>
<dbReference type="CDD" id="cd00082">
    <property type="entry name" value="HisKA"/>
    <property type="match status" value="1"/>
</dbReference>
<keyword evidence="4" id="KW-0597">Phosphoprotein</keyword>
<evidence type="ECO:0000256" key="10">
    <source>
        <dbReference type="ARBA" id="ARBA00023136"/>
    </source>
</evidence>
<comment type="subcellular location">
    <subcellularLocation>
        <location evidence="2">Membrane</location>
    </subcellularLocation>
</comment>
<dbReference type="Pfam" id="PF00512">
    <property type="entry name" value="HisKA"/>
    <property type="match status" value="1"/>
</dbReference>
<sequence length="408" mass="44681">MGIVDDDRGRVFADLPSATRIVEPSAGGQSQCCLPRRSPSAGLGNHASADCPLSGYAQSTLAPVRDSAVSVPAPKLALPIEQFMRSSEMGELSYQRWIPLRQGDQVLGLLVTRRDDRDWTEPEALQLEQIADTLALGRSLDQQNQLLQQQLQHRDYWQLQEQDRLEVLLHQIKNPLTALRTFAKLLLRRMQPEERNRQLAASLLRESDRLADLLNLLNSPSQSAPTAALPSANPLLLNSASPQIPTEVDDYLPLLIERTVAIAQEKGLAFEVQDWRPLPPVLAPASTLQEILGNLLENACKYTPVSGCIGLSWVALDTAAIAFCVWDDGPQIPAEDLPHLFERNFRGVQGKGEIPGSGLGLAIARDLSQSVGGDLRCYSPAAAYQPDLPKTGVAFVFTVPVWTKPARS</sequence>
<evidence type="ECO:0000256" key="5">
    <source>
        <dbReference type="ARBA" id="ARBA00022679"/>
    </source>
</evidence>
<evidence type="ECO:0000256" key="4">
    <source>
        <dbReference type="ARBA" id="ARBA00022553"/>
    </source>
</evidence>
<dbReference type="EMBL" id="AP008231">
    <property type="protein sequence ID" value="BAD79255.1"/>
    <property type="molecule type" value="Genomic_DNA"/>
</dbReference>
<dbReference type="SUPFAM" id="SSF47384">
    <property type="entry name" value="Homodimeric domain of signal transducing histidine kinase"/>
    <property type="match status" value="1"/>
</dbReference>
<dbReference type="Gene3D" id="1.10.287.130">
    <property type="match status" value="1"/>
</dbReference>
<dbReference type="SMART" id="SM00388">
    <property type="entry name" value="HisKA"/>
    <property type="match status" value="1"/>
</dbReference>
<evidence type="ECO:0000259" key="11">
    <source>
        <dbReference type="PROSITE" id="PS50109"/>
    </source>
</evidence>
<evidence type="ECO:0000256" key="8">
    <source>
        <dbReference type="ARBA" id="ARBA00022989"/>
    </source>
</evidence>
<dbReference type="InterPro" id="IPR004358">
    <property type="entry name" value="Sig_transdc_His_kin-like_C"/>
</dbReference>
<evidence type="ECO:0000256" key="7">
    <source>
        <dbReference type="ARBA" id="ARBA00022777"/>
    </source>
</evidence>
<evidence type="ECO:0000256" key="2">
    <source>
        <dbReference type="ARBA" id="ARBA00004370"/>
    </source>
</evidence>
<dbReference type="CDD" id="cd00075">
    <property type="entry name" value="HATPase"/>
    <property type="match status" value="1"/>
</dbReference>
<dbReference type="InterPro" id="IPR036890">
    <property type="entry name" value="HATPase_C_sf"/>
</dbReference>
<keyword evidence="6" id="KW-0812">Transmembrane</keyword>
<dbReference type="EC" id="2.7.13.3" evidence="3"/>
<dbReference type="InterPro" id="IPR003594">
    <property type="entry name" value="HATPase_dom"/>
</dbReference>
<dbReference type="SMART" id="SM00387">
    <property type="entry name" value="HATPase_c"/>
    <property type="match status" value="1"/>
</dbReference>
<name>A0A0H3K212_SYNP6</name>
<dbReference type="GO" id="GO:0016020">
    <property type="term" value="C:membrane"/>
    <property type="evidence" value="ECO:0007669"/>
    <property type="project" value="UniProtKB-SubCell"/>
</dbReference>
<comment type="catalytic activity">
    <reaction evidence="1">
        <text>ATP + protein L-histidine = ADP + protein N-phospho-L-histidine.</text>
        <dbReference type="EC" id="2.7.13.3"/>
    </reaction>
</comment>
<reference evidence="12 13" key="1">
    <citation type="journal article" date="2007" name="Photosyn. Res.">
        <title>Complete nucleotide sequence of the freshwater unicellular cyanobacterium Synechococcus elongatus PCC 6301 chromosome: gene content and organization.</title>
        <authorList>
            <person name="Sugita C."/>
            <person name="Ogata K."/>
            <person name="Shikata M."/>
            <person name="Jikuya H."/>
            <person name="Takano J."/>
            <person name="Furumichi M."/>
            <person name="Kanehisa M."/>
            <person name="Omata T."/>
            <person name="Sugiura M."/>
            <person name="Sugita M."/>
        </authorList>
    </citation>
    <scope>NUCLEOTIDE SEQUENCE [LARGE SCALE GENOMIC DNA]</scope>
    <source>
        <strain evidence="13">ATCC 27144 / PCC 6301 / SAUG 1402/1</strain>
    </source>
</reference>
<gene>
    <name evidence="12" type="ordered locus">syc1065_c</name>
</gene>
<dbReference type="InterPro" id="IPR005467">
    <property type="entry name" value="His_kinase_dom"/>
</dbReference>
<dbReference type="PRINTS" id="PR00344">
    <property type="entry name" value="BCTRLSENSOR"/>
</dbReference>
<evidence type="ECO:0000313" key="12">
    <source>
        <dbReference type="EMBL" id="BAD79255.1"/>
    </source>
</evidence>
<evidence type="ECO:0000256" key="9">
    <source>
        <dbReference type="ARBA" id="ARBA00023012"/>
    </source>
</evidence>
<protein>
    <recommendedName>
        <fullName evidence="3">histidine kinase</fullName>
        <ecNumber evidence="3">2.7.13.3</ecNumber>
    </recommendedName>
</protein>
<keyword evidence="10" id="KW-0472">Membrane</keyword>
<keyword evidence="8" id="KW-1133">Transmembrane helix</keyword>
<dbReference type="Gene3D" id="3.30.565.10">
    <property type="entry name" value="Histidine kinase-like ATPase, C-terminal domain"/>
    <property type="match status" value="1"/>
</dbReference>
<dbReference type="InterPro" id="IPR003661">
    <property type="entry name" value="HisK_dim/P_dom"/>
</dbReference>
<dbReference type="eggNOG" id="COG2205">
    <property type="taxonomic scope" value="Bacteria"/>
</dbReference>
<dbReference type="AlphaFoldDB" id="A0A0H3K212"/>
<dbReference type="PANTHER" id="PTHR45436">
    <property type="entry name" value="SENSOR HISTIDINE KINASE YKOH"/>
    <property type="match status" value="1"/>
</dbReference>
<keyword evidence="5" id="KW-0808">Transferase</keyword>
<dbReference type="SUPFAM" id="SSF55874">
    <property type="entry name" value="ATPase domain of HSP90 chaperone/DNA topoisomerase II/histidine kinase"/>
    <property type="match status" value="1"/>
</dbReference>
<dbReference type="KEGG" id="syc:syc1065_c"/>
<dbReference type="InterPro" id="IPR050428">
    <property type="entry name" value="TCS_sensor_his_kinase"/>
</dbReference>
<dbReference type="GO" id="GO:0000155">
    <property type="term" value="F:phosphorelay sensor kinase activity"/>
    <property type="evidence" value="ECO:0007669"/>
    <property type="project" value="InterPro"/>
</dbReference>
<keyword evidence="9" id="KW-0902">Two-component regulatory system</keyword>
<keyword evidence="7 12" id="KW-0418">Kinase</keyword>
<dbReference type="Pfam" id="PF02518">
    <property type="entry name" value="HATPase_c"/>
    <property type="match status" value="1"/>
</dbReference>
<proteinExistence type="predicted"/>